<keyword evidence="2" id="KW-1185">Reference proteome</keyword>
<dbReference type="AlphaFoldDB" id="A0A8T2PLP8"/>
<evidence type="ECO:0000313" key="2">
    <source>
        <dbReference type="Proteomes" id="UP000824540"/>
    </source>
</evidence>
<accession>A0A8T2PLP8</accession>
<comment type="caution">
    <text evidence="1">The sequence shown here is derived from an EMBL/GenBank/DDBJ whole genome shotgun (WGS) entry which is preliminary data.</text>
</comment>
<dbReference type="EMBL" id="JAFBMS010000004">
    <property type="protein sequence ID" value="KAG9353086.1"/>
    <property type="molecule type" value="Genomic_DNA"/>
</dbReference>
<evidence type="ECO:0000313" key="1">
    <source>
        <dbReference type="EMBL" id="KAG9353086.1"/>
    </source>
</evidence>
<gene>
    <name evidence="1" type="ORF">JZ751_017662</name>
</gene>
<organism evidence="1 2">
    <name type="scientific">Albula glossodonta</name>
    <name type="common">roundjaw bonefish</name>
    <dbReference type="NCBI Taxonomy" id="121402"/>
    <lineage>
        <taxon>Eukaryota</taxon>
        <taxon>Metazoa</taxon>
        <taxon>Chordata</taxon>
        <taxon>Craniata</taxon>
        <taxon>Vertebrata</taxon>
        <taxon>Euteleostomi</taxon>
        <taxon>Actinopterygii</taxon>
        <taxon>Neopterygii</taxon>
        <taxon>Teleostei</taxon>
        <taxon>Albuliformes</taxon>
        <taxon>Albulidae</taxon>
        <taxon>Albula</taxon>
    </lineage>
</organism>
<proteinExistence type="predicted"/>
<sequence length="101" mass="11198">MRKVANVTKLPTVEELWCGRLLEDMETASKGQFRAVWGEAQSNLRMRSLAFSEMGTSGGKAGLAVRHSERSDGWVSNAVCMILATYPVNIMDIFGWLSTDQ</sequence>
<dbReference type="Proteomes" id="UP000824540">
    <property type="component" value="Unassembled WGS sequence"/>
</dbReference>
<protein>
    <submittedName>
        <fullName evidence="1">Uncharacterized protein</fullName>
    </submittedName>
</protein>
<name>A0A8T2PLP8_9TELE</name>
<reference evidence="1" key="1">
    <citation type="thesis" date="2021" institute="BYU ScholarsArchive" country="Provo, UT, USA">
        <title>Applications of and Algorithms for Genome Assembly and Genomic Analyses with an Emphasis on Marine Teleosts.</title>
        <authorList>
            <person name="Pickett B.D."/>
        </authorList>
    </citation>
    <scope>NUCLEOTIDE SEQUENCE</scope>
    <source>
        <strain evidence="1">HI-2016</strain>
    </source>
</reference>